<gene>
    <name evidence="1" type="ORF">ACFSQZ_02560</name>
</gene>
<protein>
    <submittedName>
        <fullName evidence="1">Uncharacterized protein</fullName>
    </submittedName>
</protein>
<evidence type="ECO:0000313" key="2">
    <source>
        <dbReference type="Proteomes" id="UP001597297"/>
    </source>
</evidence>
<dbReference type="Proteomes" id="UP001597297">
    <property type="component" value="Unassembled WGS sequence"/>
</dbReference>
<dbReference type="EMBL" id="JBHUJC010000003">
    <property type="protein sequence ID" value="MFD2275340.1"/>
    <property type="molecule type" value="Genomic_DNA"/>
</dbReference>
<evidence type="ECO:0000313" key="1">
    <source>
        <dbReference type="EMBL" id="MFD2275340.1"/>
    </source>
</evidence>
<reference evidence="2" key="1">
    <citation type="journal article" date="2019" name="Int. J. Syst. Evol. Microbiol.">
        <title>The Global Catalogue of Microorganisms (GCM) 10K type strain sequencing project: providing services to taxonomists for standard genome sequencing and annotation.</title>
        <authorList>
            <consortium name="The Broad Institute Genomics Platform"/>
            <consortium name="The Broad Institute Genome Sequencing Center for Infectious Disease"/>
            <person name="Wu L."/>
            <person name="Ma J."/>
        </authorList>
    </citation>
    <scope>NUCLEOTIDE SEQUENCE [LARGE SCALE GENOMIC DNA]</scope>
    <source>
        <strain evidence="2">JCM 16545</strain>
    </source>
</reference>
<dbReference type="RefSeq" id="WP_377095098.1">
    <property type="nucleotide sequence ID" value="NZ_JBHSJM010000001.1"/>
</dbReference>
<accession>A0ABW5E0D6</accession>
<proteinExistence type="predicted"/>
<keyword evidence="2" id="KW-1185">Reference proteome</keyword>
<organism evidence="1 2">
    <name type="scientific">Rubritalea spongiae</name>
    <dbReference type="NCBI Taxonomy" id="430797"/>
    <lineage>
        <taxon>Bacteria</taxon>
        <taxon>Pseudomonadati</taxon>
        <taxon>Verrucomicrobiota</taxon>
        <taxon>Verrucomicrobiia</taxon>
        <taxon>Verrucomicrobiales</taxon>
        <taxon>Rubritaleaceae</taxon>
        <taxon>Rubritalea</taxon>
    </lineage>
</organism>
<name>A0ABW5E0D6_9BACT</name>
<sequence length="168" mass="19308">MQAYEIYQNIKPSIISDLFQWMRDEERDLYKHTIATLANDRKLRPVFVQKKSVADQIAWMHKTLKLKSSNMIGEHLFQVYFMQGQQELLVAFCDAMGIEHDGKGSVDGDLPETLDADKLKAAVDTLVEKFDPQLVSLYLRVFNLQTDNGWDNLTKLLASDERLALNAE</sequence>
<comment type="caution">
    <text evidence="1">The sequence shown here is derived from an EMBL/GenBank/DDBJ whole genome shotgun (WGS) entry which is preliminary data.</text>
</comment>